<evidence type="ECO:0000313" key="1">
    <source>
        <dbReference type="EMBL" id="GII59440.1"/>
    </source>
</evidence>
<keyword evidence="2" id="KW-1185">Reference proteome</keyword>
<dbReference type="Proteomes" id="UP000605992">
    <property type="component" value="Unassembled WGS sequence"/>
</dbReference>
<proteinExistence type="predicted"/>
<name>A0A8J3Y2C3_9ACTN</name>
<gene>
    <name evidence="1" type="ORF">Pth03_78290</name>
</gene>
<accession>A0A8J3Y2C3</accession>
<evidence type="ECO:0000313" key="2">
    <source>
        <dbReference type="Proteomes" id="UP000605992"/>
    </source>
</evidence>
<organism evidence="1 2">
    <name type="scientific">Planotetraspora thailandica</name>
    <dbReference type="NCBI Taxonomy" id="487172"/>
    <lineage>
        <taxon>Bacteria</taxon>
        <taxon>Bacillati</taxon>
        <taxon>Actinomycetota</taxon>
        <taxon>Actinomycetes</taxon>
        <taxon>Streptosporangiales</taxon>
        <taxon>Streptosporangiaceae</taxon>
        <taxon>Planotetraspora</taxon>
    </lineage>
</organism>
<dbReference type="EMBL" id="BOOR01000085">
    <property type="protein sequence ID" value="GII59440.1"/>
    <property type="molecule type" value="Genomic_DNA"/>
</dbReference>
<dbReference type="AlphaFoldDB" id="A0A8J3Y2C3"/>
<comment type="caution">
    <text evidence="1">The sequence shown here is derived from an EMBL/GenBank/DDBJ whole genome shotgun (WGS) entry which is preliminary data.</text>
</comment>
<protein>
    <submittedName>
        <fullName evidence="1">Uncharacterized protein</fullName>
    </submittedName>
</protein>
<sequence length="259" mass="28934">MVRASSESLLGKLARGTRREPWLRVALPSRWARFLAGAGAQLKPNSDSMTIVFAASEGFPLEEHPRRFAGPLSPLTIIAIRSCAHELVRSLTRLYVVEELRTKRPDTWDHVFGAPLGLRARRDALNLRMLIEGLASVSNSENLRHHDMVDLNTISELANAVADLLPHDLHDLSSIGRIRSAFTVIMDFFDEWPVDVSGLDLSRLTLNLEVLRGVVWTAETRWPADIAEQVQSHSHEVRPGVFEVIIDGSDDRTPTLINV</sequence>
<reference evidence="1" key="1">
    <citation type="submission" date="2021-01" db="EMBL/GenBank/DDBJ databases">
        <title>Whole genome shotgun sequence of Planotetraspora thailandica NBRC 104271.</title>
        <authorList>
            <person name="Komaki H."/>
            <person name="Tamura T."/>
        </authorList>
    </citation>
    <scope>NUCLEOTIDE SEQUENCE</scope>
    <source>
        <strain evidence="1">NBRC 104271</strain>
    </source>
</reference>